<keyword evidence="2" id="KW-0812">Transmembrane</keyword>
<feature type="transmembrane region" description="Helical" evidence="2">
    <location>
        <begin position="317"/>
        <end position="339"/>
    </location>
</feature>
<dbReference type="eggNOG" id="ENOG502SAW3">
    <property type="taxonomic scope" value="Eukaryota"/>
</dbReference>
<keyword evidence="2" id="KW-0472">Membrane</keyword>
<accession>U4LFK7</accession>
<dbReference type="AlphaFoldDB" id="U4LFK7"/>
<evidence type="ECO:0000313" key="3">
    <source>
        <dbReference type="EMBL" id="CCX30884.1"/>
    </source>
</evidence>
<proteinExistence type="predicted"/>
<feature type="compositionally biased region" description="Pro residues" evidence="1">
    <location>
        <begin position="1"/>
        <end position="15"/>
    </location>
</feature>
<feature type="compositionally biased region" description="Acidic residues" evidence="1">
    <location>
        <begin position="52"/>
        <end position="64"/>
    </location>
</feature>
<feature type="compositionally biased region" description="Low complexity" evidence="1">
    <location>
        <begin position="113"/>
        <end position="124"/>
    </location>
</feature>
<dbReference type="OrthoDB" id="5369448at2759"/>
<keyword evidence="4" id="KW-1185">Reference proteome</keyword>
<dbReference type="Proteomes" id="UP000018144">
    <property type="component" value="Unassembled WGS sequence"/>
</dbReference>
<sequence length="444" mass="49017">MSDPISPPHSPPHSPSSPLSYPTDSPHHPDDLSEQDSQRLPSITRSTYSISDDFESDLLSEDNFDTYRNVGDESREEAGSTEDFPEATAQSEDHDSQWESEGPAAPKSRKKGLAAAAQKLPKALRPTSSGKLHPRAQYLGSRASSASYNETVQGEKKSAPLVLLHITLLFLPGAEEAVLRKITPTMLERGLLIEHPRNDYQALEELIIDALGLDDALTPAEQSEEEEEEKDEWEQSLGVRKVAAKRQWEIRVYAANGLMTSGAWKRVWNEMERVDVEVGPKGWRGKKTDELVKAFMRKDAKQRGVRLPAWDVEPLDVGFWATVVGILLLVVAAATGLWWTSPQWQEFSMPDFKAMIPWAGSAVQMENMDGVMVPEGQGHCEVVEGQDEPVCGEAIVPVNIDGEANNGKISDGSDGTSEPELLSFDEAAETGSDRWWSWKSGQKA</sequence>
<feature type="region of interest" description="Disordered" evidence="1">
    <location>
        <begin position="1"/>
        <end position="137"/>
    </location>
</feature>
<dbReference type="STRING" id="1076935.U4LFK7"/>
<keyword evidence="2" id="KW-1133">Transmembrane helix</keyword>
<feature type="compositionally biased region" description="Polar residues" evidence="1">
    <location>
        <begin position="38"/>
        <end position="48"/>
    </location>
</feature>
<reference evidence="3 4" key="1">
    <citation type="journal article" date="2013" name="PLoS Genet.">
        <title>The genome and development-dependent transcriptomes of Pyronema confluens: a window into fungal evolution.</title>
        <authorList>
            <person name="Traeger S."/>
            <person name="Altegoer F."/>
            <person name="Freitag M."/>
            <person name="Gabaldon T."/>
            <person name="Kempken F."/>
            <person name="Kumar A."/>
            <person name="Marcet-Houben M."/>
            <person name="Poggeler S."/>
            <person name="Stajich J.E."/>
            <person name="Nowrousian M."/>
        </authorList>
    </citation>
    <scope>NUCLEOTIDE SEQUENCE [LARGE SCALE GENOMIC DNA]</scope>
    <source>
        <strain evidence="4">CBS 100304</strain>
        <tissue evidence="3">Vegetative mycelium</tissue>
    </source>
</reference>
<evidence type="ECO:0000313" key="4">
    <source>
        <dbReference type="Proteomes" id="UP000018144"/>
    </source>
</evidence>
<evidence type="ECO:0000256" key="2">
    <source>
        <dbReference type="SAM" id="Phobius"/>
    </source>
</evidence>
<gene>
    <name evidence="3" type="ORF">PCON_09485</name>
</gene>
<protein>
    <submittedName>
        <fullName evidence="3">Uncharacterized protein</fullName>
    </submittedName>
</protein>
<dbReference type="EMBL" id="HF935497">
    <property type="protein sequence ID" value="CCX30884.1"/>
    <property type="molecule type" value="Genomic_DNA"/>
</dbReference>
<name>U4LFK7_PYROM</name>
<evidence type="ECO:0000256" key="1">
    <source>
        <dbReference type="SAM" id="MobiDB-lite"/>
    </source>
</evidence>
<organism evidence="3 4">
    <name type="scientific">Pyronema omphalodes (strain CBS 100304)</name>
    <name type="common">Pyronema confluens</name>
    <dbReference type="NCBI Taxonomy" id="1076935"/>
    <lineage>
        <taxon>Eukaryota</taxon>
        <taxon>Fungi</taxon>
        <taxon>Dikarya</taxon>
        <taxon>Ascomycota</taxon>
        <taxon>Pezizomycotina</taxon>
        <taxon>Pezizomycetes</taxon>
        <taxon>Pezizales</taxon>
        <taxon>Pyronemataceae</taxon>
        <taxon>Pyronema</taxon>
    </lineage>
</organism>